<protein>
    <submittedName>
        <fullName evidence="7">ABC transporter substrate-binding protein</fullName>
    </submittedName>
</protein>
<dbReference type="GO" id="GO:0043190">
    <property type="term" value="C:ATP-binding cassette (ABC) transporter complex"/>
    <property type="evidence" value="ECO:0007669"/>
    <property type="project" value="InterPro"/>
</dbReference>
<dbReference type="RefSeq" id="WP_053602081.1">
    <property type="nucleotide sequence ID" value="NZ_CP012600.1"/>
</dbReference>
<dbReference type="Gene3D" id="3.40.190.10">
    <property type="entry name" value="Periplasmic binding protein-like II"/>
    <property type="match status" value="1"/>
</dbReference>
<evidence type="ECO:0000313" key="8">
    <source>
        <dbReference type="Proteomes" id="UP000067625"/>
    </source>
</evidence>
<dbReference type="PATRIC" id="fig|1441095.3.peg.250"/>
<dbReference type="InterPro" id="IPR030678">
    <property type="entry name" value="Peptide/Ni-bd"/>
</dbReference>
<dbReference type="Pfam" id="PF00496">
    <property type="entry name" value="SBP_bac_5"/>
    <property type="match status" value="1"/>
</dbReference>
<evidence type="ECO:0000256" key="3">
    <source>
        <dbReference type="ARBA" id="ARBA00022448"/>
    </source>
</evidence>
<feature type="signal peptide" evidence="5">
    <location>
        <begin position="1"/>
        <end position="23"/>
    </location>
</feature>
<dbReference type="PANTHER" id="PTHR30290:SF9">
    <property type="entry name" value="OLIGOPEPTIDE-BINDING PROTEIN APPA"/>
    <property type="match status" value="1"/>
</dbReference>
<dbReference type="NCBIfam" id="NF045467">
    <property type="entry name" value="Opp4A"/>
    <property type="match status" value="1"/>
</dbReference>
<dbReference type="AlphaFoldDB" id="A0A0M3R8V8"/>
<name>A0A0M3R8V8_9BACI</name>
<evidence type="ECO:0000256" key="4">
    <source>
        <dbReference type="ARBA" id="ARBA00022729"/>
    </source>
</evidence>
<sequence>MKKLYQSKLLLVLLAAFMLLVTACNNEEGSTAEKEGKKDDLLSIDDFASAKKADGEIIDGGTLTYGLVSDTPFEGTLNFNFYQGTYDDEVISWFDESILDADENYMYTQDGAATFEVSEDKKTFTFTIRDNVNWHDGKPVTAEDWAFAFEVLGDPDYPGTRFAEASNVQGFEDYRSGKADSISGLKIIDDKTLQITFVEANPSLLASGIWTHPLPKHIFGDMKVADMESSPEIREHPIGFGPFKVDSIVPGESVVYKKNEDYWRGEPKLDEVILKVVNPSVVTKSLQDGDVDIAVYPTDQYKDNVKALSNVDFLGKIDLAYTYIGFKLGKWQDNKNVMDPNMKMSDVNLRKAMAHAVNNQDVGEQFYDGLRWAGTTVIPPSHPAFHDDSNPGLEYDPEQSKKILDENGYKDTNGDGLREDKNGNELVINFASMSGGDIAEPLANYYIQKWKEVGLNVKLVDGRLLEFNSFYDRLEADDKAIDIFQGAWGVGSDVDPTGLWGSAAAFNYTRWTNEESDQLLAEGISEKAFDEQYRSEVYEKWQKLMTEEIPAFPTLYRSELTAVNKRVANWDVKPGTKLFNDRSQLGVTAEKPEVAGQ</sequence>
<dbReference type="STRING" id="1441095.AM592_01120"/>
<evidence type="ECO:0000313" key="7">
    <source>
        <dbReference type="EMBL" id="ALC80356.1"/>
    </source>
</evidence>
<dbReference type="InterPro" id="IPR050034">
    <property type="entry name" value="Opp4A"/>
</dbReference>
<keyword evidence="8" id="KW-1185">Reference proteome</keyword>
<evidence type="ECO:0000256" key="1">
    <source>
        <dbReference type="ARBA" id="ARBA00004193"/>
    </source>
</evidence>
<dbReference type="PANTHER" id="PTHR30290">
    <property type="entry name" value="PERIPLASMIC BINDING COMPONENT OF ABC TRANSPORTER"/>
    <property type="match status" value="1"/>
</dbReference>
<dbReference type="GO" id="GO:0042597">
    <property type="term" value="C:periplasmic space"/>
    <property type="evidence" value="ECO:0007669"/>
    <property type="project" value="UniProtKB-ARBA"/>
</dbReference>
<evidence type="ECO:0000259" key="6">
    <source>
        <dbReference type="Pfam" id="PF00496"/>
    </source>
</evidence>
<reference evidence="7 8" key="2">
    <citation type="journal article" date="2016" name="Int. J. Syst. Evol. Microbiol.">
        <title>Bacillus gobiensis sp. nov., isolated from a soil sample.</title>
        <authorList>
            <person name="Liu B."/>
            <person name="Liu G.H."/>
            <person name="Cetin S."/>
            <person name="Schumann P."/>
            <person name="Pan Z.Z."/>
            <person name="Chen Q.Q."/>
        </authorList>
    </citation>
    <scope>NUCLEOTIDE SEQUENCE [LARGE SCALE GENOMIC DNA]</scope>
    <source>
        <strain evidence="7 8">FJAT-4402</strain>
    </source>
</reference>
<dbReference type="GO" id="GO:0015833">
    <property type="term" value="P:peptide transport"/>
    <property type="evidence" value="ECO:0007669"/>
    <property type="project" value="TreeGrafter"/>
</dbReference>
<dbReference type="PIRSF" id="PIRSF002741">
    <property type="entry name" value="MppA"/>
    <property type="match status" value="1"/>
</dbReference>
<proteinExistence type="inferred from homology"/>
<dbReference type="SUPFAM" id="SSF53850">
    <property type="entry name" value="Periplasmic binding protein-like II"/>
    <property type="match status" value="1"/>
</dbReference>
<comment type="subcellular location">
    <subcellularLocation>
        <location evidence="1">Cell membrane</location>
        <topology evidence="1">Lipid-anchor</topology>
    </subcellularLocation>
</comment>
<accession>A0A0M3R8V8</accession>
<keyword evidence="4 5" id="KW-0732">Signal</keyword>
<dbReference type="OrthoDB" id="9796817at2"/>
<feature type="domain" description="Solute-binding protein family 5" evidence="6">
    <location>
        <begin position="112"/>
        <end position="504"/>
    </location>
</feature>
<evidence type="ECO:0000256" key="2">
    <source>
        <dbReference type="ARBA" id="ARBA00005695"/>
    </source>
</evidence>
<keyword evidence="3" id="KW-0813">Transport</keyword>
<dbReference type="InterPro" id="IPR023765">
    <property type="entry name" value="SBP_5_CS"/>
</dbReference>
<dbReference type="CDD" id="cd08510">
    <property type="entry name" value="PBP2_Lactococcal_OppA_like"/>
    <property type="match status" value="1"/>
</dbReference>
<dbReference type="PROSITE" id="PS01040">
    <property type="entry name" value="SBP_BACTERIAL_5"/>
    <property type="match status" value="1"/>
</dbReference>
<gene>
    <name evidence="7" type="ORF">AM592_01120</name>
</gene>
<dbReference type="Gene3D" id="3.10.105.10">
    <property type="entry name" value="Dipeptide-binding Protein, Domain 3"/>
    <property type="match status" value="1"/>
</dbReference>
<evidence type="ECO:0000256" key="5">
    <source>
        <dbReference type="SAM" id="SignalP"/>
    </source>
</evidence>
<reference evidence="8" key="1">
    <citation type="submission" date="2015-08" db="EMBL/GenBank/DDBJ databases">
        <title>Genome sequencing project for genomic taxonomy and phylogenomics of Bacillus-like bacteria.</title>
        <authorList>
            <person name="Liu B."/>
            <person name="Wang J."/>
            <person name="Zhu Y."/>
            <person name="Liu G."/>
            <person name="Chen Q."/>
            <person name="Chen Z."/>
            <person name="Lan J."/>
            <person name="Che J."/>
            <person name="Ge C."/>
            <person name="Shi H."/>
            <person name="Pan Z."/>
            <person name="Liu X."/>
        </authorList>
    </citation>
    <scope>NUCLEOTIDE SEQUENCE [LARGE SCALE GENOMIC DNA]</scope>
    <source>
        <strain evidence="8">FJAT-4402</strain>
    </source>
</reference>
<dbReference type="GO" id="GO:1904680">
    <property type="term" value="F:peptide transmembrane transporter activity"/>
    <property type="evidence" value="ECO:0007669"/>
    <property type="project" value="TreeGrafter"/>
</dbReference>
<comment type="similarity">
    <text evidence="2">Belongs to the bacterial solute-binding protein 5 family.</text>
</comment>
<dbReference type="InterPro" id="IPR039424">
    <property type="entry name" value="SBP_5"/>
</dbReference>
<dbReference type="Proteomes" id="UP000067625">
    <property type="component" value="Chromosome"/>
</dbReference>
<feature type="chain" id="PRO_5039098245" evidence="5">
    <location>
        <begin position="24"/>
        <end position="597"/>
    </location>
</feature>
<dbReference type="PROSITE" id="PS51257">
    <property type="entry name" value="PROKAR_LIPOPROTEIN"/>
    <property type="match status" value="1"/>
</dbReference>
<dbReference type="InterPro" id="IPR000914">
    <property type="entry name" value="SBP_5_dom"/>
</dbReference>
<organism evidence="7 8">
    <name type="scientific">Bacillus gobiensis</name>
    <dbReference type="NCBI Taxonomy" id="1441095"/>
    <lineage>
        <taxon>Bacteria</taxon>
        <taxon>Bacillati</taxon>
        <taxon>Bacillota</taxon>
        <taxon>Bacilli</taxon>
        <taxon>Bacillales</taxon>
        <taxon>Bacillaceae</taxon>
        <taxon>Bacillus</taxon>
    </lineage>
</organism>
<dbReference type="EMBL" id="CP012600">
    <property type="protein sequence ID" value="ALC80356.1"/>
    <property type="molecule type" value="Genomic_DNA"/>
</dbReference>